<keyword evidence="4 9" id="KW-0808">Transferase</keyword>
<feature type="binding site" evidence="9">
    <location>
        <position position="119"/>
    </location>
    <ligand>
        <name>S-adenosyl-L-methionine</name>
        <dbReference type="ChEBI" id="CHEBI:59789"/>
    </ligand>
</feature>
<dbReference type="InterPro" id="IPR055361">
    <property type="entry name" value="tRNA_methyltr_TrmB_bact"/>
</dbReference>
<protein>
    <recommendedName>
        <fullName evidence="9">tRNA (guanine-N(7)-)-methyltransferase</fullName>
        <ecNumber evidence="9">2.1.1.33</ecNumber>
    </recommendedName>
    <alternativeName>
        <fullName evidence="9">tRNA (guanine(46)-N(7))-methyltransferase</fullName>
    </alternativeName>
    <alternativeName>
        <fullName evidence="9">tRNA(m7G46)-methyltransferase</fullName>
    </alternativeName>
</protein>
<dbReference type="PANTHER" id="PTHR23417">
    <property type="entry name" value="3-DEOXY-D-MANNO-OCTULOSONIC-ACID TRANSFERASE/TRNA GUANINE-N 7 - -METHYLTRANSFERASE"/>
    <property type="match status" value="1"/>
</dbReference>
<feature type="binding site" evidence="9">
    <location>
        <position position="123"/>
    </location>
    <ligand>
        <name>substrate</name>
    </ligand>
</feature>
<reference evidence="10 11" key="1">
    <citation type="journal article" date="2015" name="Genome Announc.">
        <title>Expanding the biotechnology potential of lactobacilli through comparative genomics of 213 strains and associated genera.</title>
        <authorList>
            <person name="Sun Z."/>
            <person name="Harris H.M."/>
            <person name="McCann A."/>
            <person name="Guo C."/>
            <person name="Argimon S."/>
            <person name="Zhang W."/>
            <person name="Yang X."/>
            <person name="Jeffery I.B."/>
            <person name="Cooney J.C."/>
            <person name="Kagawa T.F."/>
            <person name="Liu W."/>
            <person name="Song Y."/>
            <person name="Salvetti E."/>
            <person name="Wrobel A."/>
            <person name="Rasinkangas P."/>
            <person name="Parkhill J."/>
            <person name="Rea M.C."/>
            <person name="O'Sullivan O."/>
            <person name="Ritari J."/>
            <person name="Douillard F.P."/>
            <person name="Paul Ross R."/>
            <person name="Yang R."/>
            <person name="Briner A.E."/>
            <person name="Felis G.E."/>
            <person name="de Vos W.M."/>
            <person name="Barrangou R."/>
            <person name="Klaenhammer T.R."/>
            <person name="Caufield P.W."/>
            <person name="Cui Y."/>
            <person name="Zhang H."/>
            <person name="O'Toole P.W."/>
        </authorList>
    </citation>
    <scope>NUCLEOTIDE SEQUENCE [LARGE SCALE GENOMIC DNA]</scope>
    <source>
        <strain evidence="10 11">DSM 20405</strain>
    </source>
</reference>
<dbReference type="GO" id="GO:0008176">
    <property type="term" value="F:tRNA (guanine(46)-N7)-methyltransferase activity"/>
    <property type="evidence" value="ECO:0007669"/>
    <property type="project" value="UniProtKB-UniRule"/>
</dbReference>
<evidence type="ECO:0000256" key="6">
    <source>
        <dbReference type="ARBA" id="ARBA00022694"/>
    </source>
</evidence>
<feature type="binding site" evidence="9">
    <location>
        <position position="44"/>
    </location>
    <ligand>
        <name>S-adenosyl-L-methionine</name>
        <dbReference type="ChEBI" id="CHEBI:59789"/>
    </ligand>
</feature>
<evidence type="ECO:0000256" key="5">
    <source>
        <dbReference type="ARBA" id="ARBA00022691"/>
    </source>
</evidence>
<dbReference type="UniPathway" id="UPA00989"/>
<keyword evidence="11" id="KW-1185">Reference proteome</keyword>
<dbReference type="Pfam" id="PF02390">
    <property type="entry name" value="Methyltransf_4"/>
    <property type="match status" value="1"/>
</dbReference>
<dbReference type="PATRIC" id="fig|1410657.5.peg.1193"/>
<dbReference type="FunFam" id="3.40.50.150:FF:000035">
    <property type="entry name" value="tRNA (guanine-N(7)-)-methyltransferase"/>
    <property type="match status" value="1"/>
</dbReference>
<dbReference type="PANTHER" id="PTHR23417:SF14">
    <property type="entry name" value="PENTACOTRIPEPTIDE-REPEAT REGION OF PRORP DOMAIN-CONTAINING PROTEIN"/>
    <property type="match status" value="1"/>
</dbReference>
<comment type="caution">
    <text evidence="10">The sequence shown here is derived from an EMBL/GenBank/DDBJ whole genome shotgun (WGS) entry which is preliminary data.</text>
</comment>
<dbReference type="InterPro" id="IPR029063">
    <property type="entry name" value="SAM-dependent_MTases_sf"/>
</dbReference>
<sequence>MRLRNNPEALDYLLSQEGLVYINPTDVKGKWHEIFGNDNPIFIEIGMGKGDFILENAKRYPDKNFIGIEKYSTVLTIAVKKAKNDEIPSNLRYLKEDAVRLNEVFDDEEIDGIFLNFSDPWPKKRHTKRRLTYKSFLDVYKKLIKDQGHLVFKTDNRGLFEYSLSSFANYGLTFEDICLDLHHSEGYDDNIQTEYERKFSPRGPIYRADVVVDKEKIRG</sequence>
<dbReference type="NCBIfam" id="TIGR00091">
    <property type="entry name" value="tRNA (guanosine(46)-N7)-methyltransferase TrmB"/>
    <property type="match status" value="1"/>
</dbReference>
<dbReference type="NCBIfam" id="NF001080">
    <property type="entry name" value="PRK00121.2-2"/>
    <property type="match status" value="1"/>
</dbReference>
<comment type="similarity">
    <text evidence="8 9">Belongs to the class I-like SAM-binding methyltransferase superfamily. TrmB family.</text>
</comment>
<feature type="binding site" evidence="9">
    <location>
        <position position="155"/>
    </location>
    <ligand>
        <name>substrate</name>
    </ligand>
</feature>
<gene>
    <name evidence="9" type="primary">trmB</name>
    <name evidence="10" type="ORF">IV49_GL001152</name>
</gene>
<dbReference type="PROSITE" id="PS51625">
    <property type="entry name" value="SAM_MT_TRMB"/>
    <property type="match status" value="1"/>
</dbReference>
<keyword evidence="3 9" id="KW-0489">Methyltransferase</keyword>
<dbReference type="EMBL" id="JQBL01000003">
    <property type="protein sequence ID" value="KRN51078.1"/>
    <property type="molecule type" value="Genomic_DNA"/>
</dbReference>
<evidence type="ECO:0000256" key="2">
    <source>
        <dbReference type="ARBA" id="ARBA00003015"/>
    </source>
</evidence>
<dbReference type="Gene3D" id="3.40.50.150">
    <property type="entry name" value="Vaccinia Virus protein VP39"/>
    <property type="match status" value="1"/>
</dbReference>
<comment type="caution">
    <text evidence="9">Lacks conserved residue(s) required for the propagation of feature annotation.</text>
</comment>
<comment type="catalytic activity">
    <reaction evidence="1 9">
        <text>guanosine(46) in tRNA + S-adenosyl-L-methionine = N(7)-methylguanosine(46) in tRNA + S-adenosyl-L-homocysteine</text>
        <dbReference type="Rhea" id="RHEA:42708"/>
        <dbReference type="Rhea" id="RHEA-COMP:10188"/>
        <dbReference type="Rhea" id="RHEA-COMP:10189"/>
        <dbReference type="ChEBI" id="CHEBI:57856"/>
        <dbReference type="ChEBI" id="CHEBI:59789"/>
        <dbReference type="ChEBI" id="CHEBI:74269"/>
        <dbReference type="ChEBI" id="CHEBI:74480"/>
        <dbReference type="EC" id="2.1.1.33"/>
    </reaction>
</comment>
<keyword evidence="5 9" id="KW-0949">S-adenosyl-L-methionine</keyword>
<dbReference type="Proteomes" id="UP000051841">
    <property type="component" value="Unassembled WGS sequence"/>
</dbReference>
<evidence type="ECO:0000313" key="10">
    <source>
        <dbReference type="EMBL" id="KRN51078.1"/>
    </source>
</evidence>
<evidence type="ECO:0000313" key="11">
    <source>
        <dbReference type="Proteomes" id="UP000051841"/>
    </source>
</evidence>
<comment type="pathway">
    <text evidence="7 9">tRNA modification; N(7)-methylguanine-tRNA biosynthesis.</text>
</comment>
<dbReference type="EC" id="2.1.1.33" evidence="9"/>
<organism evidence="10 11">
    <name type="scientific">Kandleria vitulina DSM 20405</name>
    <dbReference type="NCBI Taxonomy" id="1410657"/>
    <lineage>
        <taxon>Bacteria</taxon>
        <taxon>Bacillati</taxon>
        <taxon>Bacillota</taxon>
        <taxon>Erysipelotrichia</taxon>
        <taxon>Erysipelotrichales</taxon>
        <taxon>Coprobacillaceae</taxon>
        <taxon>Kandleria</taxon>
    </lineage>
</organism>
<dbReference type="HAMAP" id="MF_01057">
    <property type="entry name" value="tRNA_methyltr_TrmB"/>
    <property type="match status" value="1"/>
</dbReference>
<feature type="binding site" evidence="9">
    <location>
        <begin position="193"/>
        <end position="196"/>
    </location>
    <ligand>
        <name>substrate</name>
    </ligand>
</feature>
<keyword evidence="6 9" id="KW-0819">tRNA processing</keyword>
<evidence type="ECO:0000256" key="4">
    <source>
        <dbReference type="ARBA" id="ARBA00022679"/>
    </source>
</evidence>
<comment type="function">
    <text evidence="2 9">Catalyzes the formation of N(7)-methylguanine at position 46 (m7G46) in tRNA.</text>
</comment>
<evidence type="ECO:0000256" key="9">
    <source>
        <dbReference type="HAMAP-Rule" id="MF_01057"/>
    </source>
</evidence>
<dbReference type="AlphaFoldDB" id="A0A0R2HH89"/>
<feature type="binding site" evidence="9">
    <location>
        <position position="97"/>
    </location>
    <ligand>
        <name>S-adenosyl-L-methionine</name>
        <dbReference type="ChEBI" id="CHEBI:59789"/>
    </ligand>
</feature>
<dbReference type="RefSeq" id="WP_031588622.1">
    <property type="nucleotide sequence ID" value="NZ_JNKN01000004.1"/>
</dbReference>
<dbReference type="SUPFAM" id="SSF53335">
    <property type="entry name" value="S-adenosyl-L-methionine-dependent methyltransferases"/>
    <property type="match status" value="1"/>
</dbReference>
<accession>A0A0R2HH89</accession>
<feature type="binding site" evidence="9">
    <location>
        <position position="69"/>
    </location>
    <ligand>
        <name>S-adenosyl-L-methionine</name>
        <dbReference type="ChEBI" id="CHEBI:59789"/>
    </ligand>
</feature>
<evidence type="ECO:0000256" key="3">
    <source>
        <dbReference type="ARBA" id="ARBA00022603"/>
    </source>
</evidence>
<name>A0A0R2HH89_9FIRM</name>
<dbReference type="GO" id="GO:0043527">
    <property type="term" value="C:tRNA methyltransferase complex"/>
    <property type="evidence" value="ECO:0007669"/>
    <property type="project" value="TreeGrafter"/>
</dbReference>
<dbReference type="InterPro" id="IPR003358">
    <property type="entry name" value="tRNA_(Gua-N-7)_MeTrfase_Trmb"/>
</dbReference>
<evidence type="ECO:0000256" key="8">
    <source>
        <dbReference type="ARBA" id="ARBA00060767"/>
    </source>
</evidence>
<proteinExistence type="inferred from homology"/>
<evidence type="ECO:0000256" key="1">
    <source>
        <dbReference type="ARBA" id="ARBA00000142"/>
    </source>
</evidence>
<evidence type="ECO:0000256" key="7">
    <source>
        <dbReference type="ARBA" id="ARBA00060552"/>
    </source>
</evidence>